<organism evidence="1">
    <name type="scientific">Arundo donax</name>
    <name type="common">Giant reed</name>
    <name type="synonym">Donax arundinaceus</name>
    <dbReference type="NCBI Taxonomy" id="35708"/>
    <lineage>
        <taxon>Eukaryota</taxon>
        <taxon>Viridiplantae</taxon>
        <taxon>Streptophyta</taxon>
        <taxon>Embryophyta</taxon>
        <taxon>Tracheophyta</taxon>
        <taxon>Spermatophyta</taxon>
        <taxon>Magnoliopsida</taxon>
        <taxon>Liliopsida</taxon>
        <taxon>Poales</taxon>
        <taxon>Poaceae</taxon>
        <taxon>PACMAD clade</taxon>
        <taxon>Arundinoideae</taxon>
        <taxon>Arundineae</taxon>
        <taxon>Arundo</taxon>
    </lineage>
</organism>
<reference evidence="1" key="2">
    <citation type="journal article" date="2015" name="Data Brief">
        <title>Shoot transcriptome of the giant reed, Arundo donax.</title>
        <authorList>
            <person name="Barrero R.A."/>
            <person name="Guerrero F.D."/>
            <person name="Moolhuijzen P."/>
            <person name="Goolsby J.A."/>
            <person name="Tidwell J."/>
            <person name="Bellgard S.E."/>
            <person name="Bellgard M.I."/>
        </authorList>
    </citation>
    <scope>NUCLEOTIDE SEQUENCE</scope>
    <source>
        <tissue evidence="1">Shoot tissue taken approximately 20 cm above the soil surface</tissue>
    </source>
</reference>
<proteinExistence type="predicted"/>
<accession>A0A0A8XSS5</accession>
<protein>
    <submittedName>
        <fullName evidence="1">Uncharacterized protein</fullName>
    </submittedName>
</protein>
<name>A0A0A8XSS5_ARUDO</name>
<sequence>MADHDKSLSCDSLRDDADVPPP</sequence>
<evidence type="ECO:0000313" key="1">
    <source>
        <dbReference type="EMBL" id="JAD17019.1"/>
    </source>
</evidence>
<reference evidence="1" key="1">
    <citation type="submission" date="2014-09" db="EMBL/GenBank/DDBJ databases">
        <authorList>
            <person name="Magalhaes I.L.F."/>
            <person name="Oliveira U."/>
            <person name="Santos F.R."/>
            <person name="Vidigal T.H.D.A."/>
            <person name="Brescovit A.D."/>
            <person name="Santos A.J."/>
        </authorList>
    </citation>
    <scope>NUCLEOTIDE SEQUENCE</scope>
    <source>
        <tissue evidence="1">Shoot tissue taken approximately 20 cm above the soil surface</tissue>
    </source>
</reference>
<dbReference type="AlphaFoldDB" id="A0A0A8XSS5"/>
<dbReference type="EMBL" id="GBRH01280876">
    <property type="protein sequence ID" value="JAD17019.1"/>
    <property type="molecule type" value="Transcribed_RNA"/>
</dbReference>